<keyword evidence="4 5" id="KW-0472">Membrane</keyword>
<accession>A0AAN8WAJ5</accession>
<protein>
    <submittedName>
        <fullName evidence="6">Uncharacterized protein</fullName>
    </submittedName>
</protein>
<dbReference type="Pfam" id="PF00083">
    <property type="entry name" value="Sugar_tr"/>
    <property type="match status" value="1"/>
</dbReference>
<sequence>MPSIATESPRWLLQKGRTEEAKKVLEKAVSWKGAHMDKSVQAIVGALLSNQEKFSQNQNDGNYTSTKESTSFFKSVKNGLRYLKYPCMKKIIPGIGLVWLLHSIMYNAVLLNANNFEG</sequence>
<feature type="transmembrane region" description="Helical" evidence="5">
    <location>
        <begin position="91"/>
        <end position="109"/>
    </location>
</feature>
<evidence type="ECO:0000256" key="1">
    <source>
        <dbReference type="ARBA" id="ARBA00004370"/>
    </source>
</evidence>
<evidence type="ECO:0000313" key="6">
    <source>
        <dbReference type="EMBL" id="KAK7021944.1"/>
    </source>
</evidence>
<keyword evidence="7" id="KW-1185">Reference proteome</keyword>
<keyword evidence="2 5" id="KW-0812">Transmembrane</keyword>
<evidence type="ECO:0000256" key="5">
    <source>
        <dbReference type="SAM" id="Phobius"/>
    </source>
</evidence>
<dbReference type="AlphaFoldDB" id="A0AAN8WAJ5"/>
<dbReference type="InterPro" id="IPR005828">
    <property type="entry name" value="MFS_sugar_transport-like"/>
</dbReference>
<proteinExistence type="predicted"/>
<dbReference type="Proteomes" id="UP001381693">
    <property type="component" value="Unassembled WGS sequence"/>
</dbReference>
<evidence type="ECO:0000256" key="3">
    <source>
        <dbReference type="ARBA" id="ARBA00022989"/>
    </source>
</evidence>
<keyword evidence="3 5" id="KW-1133">Transmembrane helix</keyword>
<organism evidence="6 7">
    <name type="scientific">Halocaridina rubra</name>
    <name type="common">Hawaiian red shrimp</name>
    <dbReference type="NCBI Taxonomy" id="373956"/>
    <lineage>
        <taxon>Eukaryota</taxon>
        <taxon>Metazoa</taxon>
        <taxon>Ecdysozoa</taxon>
        <taxon>Arthropoda</taxon>
        <taxon>Crustacea</taxon>
        <taxon>Multicrustacea</taxon>
        <taxon>Malacostraca</taxon>
        <taxon>Eumalacostraca</taxon>
        <taxon>Eucarida</taxon>
        <taxon>Decapoda</taxon>
        <taxon>Pleocyemata</taxon>
        <taxon>Caridea</taxon>
        <taxon>Atyoidea</taxon>
        <taxon>Atyidae</taxon>
        <taxon>Halocaridina</taxon>
    </lineage>
</organism>
<dbReference type="EMBL" id="JAXCGZ010022862">
    <property type="protein sequence ID" value="KAK7021944.1"/>
    <property type="molecule type" value="Genomic_DNA"/>
</dbReference>
<evidence type="ECO:0000313" key="7">
    <source>
        <dbReference type="Proteomes" id="UP001381693"/>
    </source>
</evidence>
<gene>
    <name evidence="6" type="ORF">SK128_005601</name>
</gene>
<name>A0AAN8WAJ5_HALRR</name>
<dbReference type="Gene3D" id="1.10.286.90">
    <property type="entry name" value="MFS transporter, transmembrane helix TM10b"/>
    <property type="match status" value="1"/>
</dbReference>
<reference evidence="6 7" key="1">
    <citation type="submission" date="2023-11" db="EMBL/GenBank/DDBJ databases">
        <title>Halocaridina rubra genome assembly.</title>
        <authorList>
            <person name="Smith C."/>
        </authorList>
    </citation>
    <scope>NUCLEOTIDE SEQUENCE [LARGE SCALE GENOMIC DNA]</scope>
    <source>
        <strain evidence="6">EP-1</strain>
        <tissue evidence="6">Whole</tissue>
    </source>
</reference>
<comment type="caution">
    <text evidence="6">The sequence shown here is derived from an EMBL/GenBank/DDBJ whole genome shotgun (WGS) entry which is preliminary data.</text>
</comment>
<comment type="subcellular location">
    <subcellularLocation>
        <location evidence="1">Membrane</location>
    </subcellularLocation>
</comment>
<evidence type="ECO:0000256" key="2">
    <source>
        <dbReference type="ARBA" id="ARBA00022692"/>
    </source>
</evidence>
<dbReference type="GO" id="GO:0016020">
    <property type="term" value="C:membrane"/>
    <property type="evidence" value="ECO:0007669"/>
    <property type="project" value="UniProtKB-SubCell"/>
</dbReference>
<dbReference type="GO" id="GO:0022857">
    <property type="term" value="F:transmembrane transporter activity"/>
    <property type="evidence" value="ECO:0007669"/>
    <property type="project" value="InterPro"/>
</dbReference>
<evidence type="ECO:0000256" key="4">
    <source>
        <dbReference type="ARBA" id="ARBA00023136"/>
    </source>
</evidence>